<comment type="caution">
    <text evidence="2">The sequence shown here is derived from an EMBL/GenBank/DDBJ whole genome shotgun (WGS) entry which is preliminary data.</text>
</comment>
<feature type="compositionally biased region" description="Basic and acidic residues" evidence="1">
    <location>
        <begin position="80"/>
        <end position="90"/>
    </location>
</feature>
<evidence type="ECO:0000313" key="2">
    <source>
        <dbReference type="EMBL" id="KAK3592942.1"/>
    </source>
</evidence>
<name>A0AAE0SJ36_9BIVA</name>
<protein>
    <submittedName>
        <fullName evidence="2">Uncharacterized protein</fullName>
    </submittedName>
</protein>
<reference evidence="2" key="2">
    <citation type="journal article" date="2021" name="Genome Biol. Evol.">
        <title>Developing a high-quality reference genome for a parasitic bivalve with doubly uniparental inheritance (Bivalvia: Unionida).</title>
        <authorList>
            <person name="Smith C.H."/>
        </authorList>
    </citation>
    <scope>NUCLEOTIDE SEQUENCE</scope>
    <source>
        <strain evidence="2">CHS0354</strain>
        <tissue evidence="2">Mantle</tissue>
    </source>
</reference>
<dbReference type="EMBL" id="JAEAOA010002156">
    <property type="protein sequence ID" value="KAK3592942.1"/>
    <property type="molecule type" value="Genomic_DNA"/>
</dbReference>
<accession>A0AAE0SJ36</accession>
<evidence type="ECO:0000313" key="3">
    <source>
        <dbReference type="Proteomes" id="UP001195483"/>
    </source>
</evidence>
<feature type="region of interest" description="Disordered" evidence="1">
    <location>
        <begin position="62"/>
        <end position="146"/>
    </location>
</feature>
<dbReference type="Proteomes" id="UP001195483">
    <property type="component" value="Unassembled WGS sequence"/>
</dbReference>
<proteinExistence type="predicted"/>
<sequence length="146" mass="16711">MASTNVLGRKTIKAIRKWTLPLASKPKSPQSFSQYGEHEKITISNCKPYQYARDRDLFPLNTGQQNRCAGTKAGSSLENTTKKTERREMEIYSPNPTSSIQNPLEIEAEPQEKKGKRINETTTENKEADNENKSRKMQIPTTPYYR</sequence>
<keyword evidence="3" id="KW-1185">Reference proteome</keyword>
<organism evidence="2 3">
    <name type="scientific">Potamilus streckersoni</name>
    <dbReference type="NCBI Taxonomy" id="2493646"/>
    <lineage>
        <taxon>Eukaryota</taxon>
        <taxon>Metazoa</taxon>
        <taxon>Spiralia</taxon>
        <taxon>Lophotrochozoa</taxon>
        <taxon>Mollusca</taxon>
        <taxon>Bivalvia</taxon>
        <taxon>Autobranchia</taxon>
        <taxon>Heteroconchia</taxon>
        <taxon>Palaeoheterodonta</taxon>
        <taxon>Unionida</taxon>
        <taxon>Unionoidea</taxon>
        <taxon>Unionidae</taxon>
        <taxon>Ambleminae</taxon>
        <taxon>Lampsilini</taxon>
        <taxon>Potamilus</taxon>
    </lineage>
</organism>
<evidence type="ECO:0000256" key="1">
    <source>
        <dbReference type="SAM" id="MobiDB-lite"/>
    </source>
</evidence>
<feature type="compositionally biased region" description="Polar residues" evidence="1">
    <location>
        <begin position="62"/>
        <end position="79"/>
    </location>
</feature>
<reference evidence="2" key="3">
    <citation type="submission" date="2023-05" db="EMBL/GenBank/DDBJ databases">
        <authorList>
            <person name="Smith C.H."/>
        </authorList>
    </citation>
    <scope>NUCLEOTIDE SEQUENCE</scope>
    <source>
        <strain evidence="2">CHS0354</strain>
        <tissue evidence="2">Mantle</tissue>
    </source>
</reference>
<reference evidence="2" key="1">
    <citation type="journal article" date="2021" name="Genome Biol. Evol.">
        <title>A High-Quality Reference Genome for a Parasitic Bivalve with Doubly Uniparental Inheritance (Bivalvia: Unionida).</title>
        <authorList>
            <person name="Smith C.H."/>
        </authorList>
    </citation>
    <scope>NUCLEOTIDE SEQUENCE</scope>
    <source>
        <strain evidence="2">CHS0354</strain>
    </source>
</reference>
<gene>
    <name evidence="2" type="ORF">CHS0354_036796</name>
</gene>
<feature type="compositionally biased region" description="Basic and acidic residues" evidence="1">
    <location>
        <begin position="110"/>
        <end position="134"/>
    </location>
</feature>
<dbReference type="AlphaFoldDB" id="A0AAE0SJ36"/>